<evidence type="ECO:0000313" key="3">
    <source>
        <dbReference type="Proteomes" id="UP000824005"/>
    </source>
</evidence>
<keyword evidence="1" id="KW-1133">Transmembrane helix</keyword>
<dbReference type="EMBL" id="DXDC01000207">
    <property type="protein sequence ID" value="HIY66030.1"/>
    <property type="molecule type" value="Genomic_DNA"/>
</dbReference>
<feature type="non-terminal residue" evidence="2">
    <location>
        <position position="1"/>
    </location>
</feature>
<dbReference type="GO" id="GO:0005886">
    <property type="term" value="C:plasma membrane"/>
    <property type="evidence" value="ECO:0007669"/>
    <property type="project" value="TreeGrafter"/>
</dbReference>
<dbReference type="InterPro" id="IPR006750">
    <property type="entry name" value="YdcZ"/>
</dbReference>
<feature type="transmembrane region" description="Helical" evidence="1">
    <location>
        <begin position="12"/>
        <end position="38"/>
    </location>
</feature>
<dbReference type="Proteomes" id="UP000824005">
    <property type="component" value="Unassembled WGS sequence"/>
</dbReference>
<evidence type="ECO:0000256" key="1">
    <source>
        <dbReference type="SAM" id="Phobius"/>
    </source>
</evidence>
<proteinExistence type="predicted"/>
<feature type="transmembrane region" description="Helical" evidence="1">
    <location>
        <begin position="182"/>
        <end position="203"/>
    </location>
</feature>
<dbReference type="Pfam" id="PF04657">
    <property type="entry name" value="DMT_YdcZ"/>
    <property type="match status" value="2"/>
</dbReference>
<feature type="transmembrane region" description="Helical" evidence="1">
    <location>
        <begin position="59"/>
        <end position="79"/>
    </location>
</feature>
<evidence type="ECO:0000313" key="2">
    <source>
        <dbReference type="EMBL" id="HIY66030.1"/>
    </source>
</evidence>
<organism evidence="2 3">
    <name type="scientific">Candidatus Agrococcus pullicola</name>
    <dbReference type="NCBI Taxonomy" id="2838429"/>
    <lineage>
        <taxon>Bacteria</taxon>
        <taxon>Bacillati</taxon>
        <taxon>Actinomycetota</taxon>
        <taxon>Actinomycetes</taxon>
        <taxon>Micrococcales</taxon>
        <taxon>Microbacteriaceae</taxon>
        <taxon>Agrococcus</taxon>
    </lineage>
</organism>
<reference evidence="2" key="1">
    <citation type="journal article" date="2021" name="PeerJ">
        <title>Extensive microbial diversity within the chicken gut microbiome revealed by metagenomics and culture.</title>
        <authorList>
            <person name="Gilroy R."/>
            <person name="Ravi A."/>
            <person name="Getino M."/>
            <person name="Pursley I."/>
            <person name="Horton D.L."/>
            <person name="Alikhan N.F."/>
            <person name="Baker D."/>
            <person name="Gharbi K."/>
            <person name="Hall N."/>
            <person name="Watson M."/>
            <person name="Adriaenssens E.M."/>
            <person name="Foster-Nyarko E."/>
            <person name="Jarju S."/>
            <person name="Secka A."/>
            <person name="Antonio M."/>
            <person name="Oren A."/>
            <person name="Chaudhuri R.R."/>
            <person name="La Ragione R."/>
            <person name="Hildebrand F."/>
            <person name="Pallen M.J."/>
        </authorList>
    </citation>
    <scope>NUCLEOTIDE SEQUENCE</scope>
    <source>
        <strain evidence="2">ChiGjej1B1-98</strain>
    </source>
</reference>
<comment type="caution">
    <text evidence="2">The sequence shown here is derived from an EMBL/GenBank/DDBJ whole genome shotgun (WGS) entry which is preliminary data.</text>
</comment>
<feature type="transmembrane region" description="Helical" evidence="1">
    <location>
        <begin position="85"/>
        <end position="104"/>
    </location>
</feature>
<dbReference type="PANTHER" id="PTHR34821:SF2">
    <property type="entry name" value="INNER MEMBRANE PROTEIN YDCZ"/>
    <property type="match status" value="1"/>
</dbReference>
<feature type="transmembrane region" description="Helical" evidence="1">
    <location>
        <begin position="155"/>
        <end position="175"/>
    </location>
</feature>
<feature type="transmembrane region" description="Helical" evidence="1">
    <location>
        <begin position="124"/>
        <end position="143"/>
    </location>
</feature>
<feature type="transmembrane region" description="Helical" evidence="1">
    <location>
        <begin position="209"/>
        <end position="229"/>
    </location>
</feature>
<name>A0A9D1YW11_9MICO</name>
<gene>
    <name evidence="2" type="ORF">H9830_07120</name>
</gene>
<sequence>IPWWYLSAGLVGAWYVMSQSVAVGLLGVAVFTVGGVAGQTISGLLVDRMGFGVLKPRRVTIGRVAGAVVAIVAVSLAIVSGSEQIGSQVWLLILPFIGGALQPFQQGMAGAIQREARDPITPTLANFIAGTTALAIVCAIAFAGGHRVGEFPTDWWVYAGGIFGAVFIGVGAVVVHELGTLLMGLLLIAGQVVTALFLDLVLPTAGSSVTLWSVASATLTLLAVVLSTLRRRRR</sequence>
<protein>
    <submittedName>
        <fullName evidence="2">DMT family transporter</fullName>
    </submittedName>
</protein>
<dbReference type="AlphaFoldDB" id="A0A9D1YW11"/>
<keyword evidence="1" id="KW-0472">Membrane</keyword>
<keyword evidence="1" id="KW-0812">Transmembrane</keyword>
<accession>A0A9D1YW11</accession>
<dbReference type="PANTHER" id="PTHR34821">
    <property type="entry name" value="INNER MEMBRANE PROTEIN YDCZ"/>
    <property type="match status" value="1"/>
</dbReference>
<reference evidence="2" key="2">
    <citation type="submission" date="2021-04" db="EMBL/GenBank/DDBJ databases">
        <authorList>
            <person name="Gilroy R."/>
        </authorList>
    </citation>
    <scope>NUCLEOTIDE SEQUENCE</scope>
    <source>
        <strain evidence="2">ChiGjej1B1-98</strain>
    </source>
</reference>